<feature type="region of interest" description="Disordered" evidence="11">
    <location>
        <begin position="363"/>
        <end position="403"/>
    </location>
</feature>
<dbReference type="PRINTS" id="PR00326">
    <property type="entry name" value="GTP1OBG"/>
</dbReference>
<comment type="cofactor">
    <cofactor evidence="1 10">
        <name>Mg(2+)</name>
        <dbReference type="ChEBI" id="CHEBI:18420"/>
    </cofactor>
</comment>
<dbReference type="Pfam" id="PF01018">
    <property type="entry name" value="GTP1_OBG"/>
    <property type="match status" value="1"/>
</dbReference>
<dbReference type="GO" id="GO:0005525">
    <property type="term" value="F:GTP binding"/>
    <property type="evidence" value="ECO:0007669"/>
    <property type="project" value="UniProtKB-UniRule"/>
</dbReference>
<dbReference type="GO" id="GO:0042254">
    <property type="term" value="P:ribosome biogenesis"/>
    <property type="evidence" value="ECO:0007669"/>
    <property type="project" value="UniProtKB-UniRule"/>
</dbReference>
<dbReference type="GO" id="GO:0043022">
    <property type="term" value="F:ribosome binding"/>
    <property type="evidence" value="ECO:0007669"/>
    <property type="project" value="UniProtKB-ARBA"/>
</dbReference>
<feature type="binding site" evidence="10">
    <location>
        <begin position="283"/>
        <end position="286"/>
    </location>
    <ligand>
        <name>GTP</name>
        <dbReference type="ChEBI" id="CHEBI:37565"/>
    </ligand>
</feature>
<comment type="subcellular location">
    <subcellularLocation>
        <location evidence="2 10">Cytoplasm</location>
    </subcellularLocation>
</comment>
<evidence type="ECO:0000256" key="2">
    <source>
        <dbReference type="ARBA" id="ARBA00004496"/>
    </source>
</evidence>
<dbReference type="GO" id="GO:0046872">
    <property type="term" value="F:metal ion binding"/>
    <property type="evidence" value="ECO:0007669"/>
    <property type="project" value="UniProtKB-KW"/>
</dbReference>
<keyword evidence="9 10" id="KW-0342">GTP-binding</keyword>
<comment type="similarity">
    <text evidence="3 10">Belongs to the TRAFAC class OBG-HflX-like GTPase superfamily. OBG GTPase family.</text>
</comment>
<dbReference type="NCBIfam" id="TIGR02729">
    <property type="entry name" value="Obg_CgtA"/>
    <property type="match status" value="1"/>
</dbReference>
<evidence type="ECO:0000256" key="5">
    <source>
        <dbReference type="ARBA" id="ARBA00022723"/>
    </source>
</evidence>
<dbReference type="InterPro" id="IPR027417">
    <property type="entry name" value="P-loop_NTPase"/>
</dbReference>
<evidence type="ECO:0000259" key="12">
    <source>
        <dbReference type="PROSITE" id="PS51710"/>
    </source>
</evidence>
<evidence type="ECO:0000256" key="3">
    <source>
        <dbReference type="ARBA" id="ARBA00007699"/>
    </source>
</evidence>
<dbReference type="HAMAP" id="MF_01454">
    <property type="entry name" value="GTPase_Obg"/>
    <property type="match status" value="1"/>
</dbReference>
<evidence type="ECO:0000256" key="9">
    <source>
        <dbReference type="ARBA" id="ARBA00023134"/>
    </source>
</evidence>
<dbReference type="InterPro" id="IPR006169">
    <property type="entry name" value="GTP1_OBG_dom"/>
</dbReference>
<evidence type="ECO:0000256" key="7">
    <source>
        <dbReference type="ARBA" id="ARBA00022801"/>
    </source>
</evidence>
<dbReference type="InterPro" id="IPR045086">
    <property type="entry name" value="OBG_GTPase"/>
</dbReference>
<dbReference type="Pfam" id="PF01926">
    <property type="entry name" value="MMR_HSR1"/>
    <property type="match status" value="1"/>
</dbReference>
<evidence type="ECO:0000256" key="1">
    <source>
        <dbReference type="ARBA" id="ARBA00001946"/>
    </source>
</evidence>
<dbReference type="FunFam" id="3.40.50.300:FF:000185">
    <property type="entry name" value="GTPase Obg"/>
    <property type="match status" value="1"/>
</dbReference>
<keyword evidence="7 10" id="KW-0378">Hydrolase</keyword>
<proteinExistence type="inferred from homology"/>
<dbReference type="PROSITE" id="PS51710">
    <property type="entry name" value="G_OBG"/>
    <property type="match status" value="1"/>
</dbReference>
<organism evidence="14">
    <name type="scientific">Haemophilus influenzae</name>
    <dbReference type="NCBI Taxonomy" id="727"/>
    <lineage>
        <taxon>Bacteria</taxon>
        <taxon>Pseudomonadati</taxon>
        <taxon>Pseudomonadota</taxon>
        <taxon>Gammaproteobacteria</taxon>
        <taxon>Pasteurellales</taxon>
        <taxon>Pasteurellaceae</taxon>
        <taxon>Haemophilus</taxon>
    </lineage>
</organism>
<dbReference type="EC" id="3.6.5.-" evidence="10"/>
<gene>
    <name evidence="14" type="primary">obgE</name>
    <name evidence="10" type="synonym">obg</name>
    <name evidence="14" type="ORF">BV022_01119</name>
</gene>
<dbReference type="CDD" id="cd01898">
    <property type="entry name" value="Obg"/>
    <property type="match status" value="1"/>
</dbReference>
<feature type="domain" description="Obg" evidence="13">
    <location>
        <begin position="1"/>
        <end position="159"/>
    </location>
</feature>
<evidence type="ECO:0000313" key="14">
    <source>
        <dbReference type="EMBL" id="PRL90413.1"/>
    </source>
</evidence>
<feature type="binding site" evidence="10">
    <location>
        <position position="173"/>
    </location>
    <ligand>
        <name>Mg(2+)</name>
        <dbReference type="ChEBI" id="CHEBI:18420"/>
    </ligand>
</feature>
<comment type="function">
    <text evidence="10">An essential GTPase which binds GTP, GDP and possibly (p)ppGpp with moderate affinity, with high nucleotide exchange rates and a fairly low GTP hydrolysis rate. Plays a role in control of the cell cycle, stress response, ribosome biogenesis and in those bacteria that undergo differentiation, in morphogenesis control.</text>
</comment>
<evidence type="ECO:0000259" key="13">
    <source>
        <dbReference type="PROSITE" id="PS51883"/>
    </source>
</evidence>
<keyword evidence="8 10" id="KW-0460">Magnesium</keyword>
<dbReference type="GO" id="GO:0019003">
    <property type="term" value="F:GDP binding"/>
    <property type="evidence" value="ECO:0007669"/>
    <property type="project" value="UniProtKB-ARBA"/>
</dbReference>
<reference evidence="14" key="1">
    <citation type="submission" date="2017-02" db="EMBL/GenBank/DDBJ databases">
        <title>Haemophilus influenzae in COPD genome sequencing project.</title>
        <authorList>
            <person name="Murphy T.F."/>
            <person name="Kong Y."/>
            <person name="Nadendla S."/>
            <person name="Tettelin H."/>
            <person name="Pettigrew M."/>
        </authorList>
    </citation>
    <scope>NUCLEOTIDE SEQUENCE [LARGE SCALE GENOMIC DNA]</scope>
    <source>
        <strain evidence="14">19P94H1</strain>
    </source>
</reference>
<evidence type="ECO:0000256" key="8">
    <source>
        <dbReference type="ARBA" id="ARBA00022842"/>
    </source>
</evidence>
<feature type="binding site" evidence="10">
    <location>
        <begin position="191"/>
        <end position="195"/>
    </location>
    <ligand>
        <name>GTP</name>
        <dbReference type="ChEBI" id="CHEBI:37565"/>
    </ligand>
</feature>
<dbReference type="GO" id="GO:0005737">
    <property type="term" value="C:cytoplasm"/>
    <property type="evidence" value="ECO:0007669"/>
    <property type="project" value="UniProtKB-SubCell"/>
</dbReference>
<feature type="binding site" evidence="10">
    <location>
        <begin position="213"/>
        <end position="216"/>
    </location>
    <ligand>
        <name>GTP</name>
        <dbReference type="ChEBI" id="CHEBI:37565"/>
    </ligand>
</feature>
<keyword evidence="4 10" id="KW-0963">Cytoplasm</keyword>
<keyword evidence="5 10" id="KW-0479">Metal-binding</keyword>
<dbReference type="InterPro" id="IPR014100">
    <property type="entry name" value="GTP-bd_Obg/CgtA"/>
</dbReference>
<dbReference type="Gene3D" id="2.70.210.12">
    <property type="entry name" value="GTP1/OBG domain"/>
    <property type="match status" value="1"/>
</dbReference>
<dbReference type="FunFam" id="2.70.210.12:FF:000001">
    <property type="entry name" value="GTPase Obg"/>
    <property type="match status" value="1"/>
</dbReference>
<feature type="domain" description="OBG-type G" evidence="12">
    <location>
        <begin position="160"/>
        <end position="333"/>
    </location>
</feature>
<accession>A0ABD6WQK6</accession>
<dbReference type="RefSeq" id="WP_012054568.1">
    <property type="nucleotide sequence ID" value="NZ_AP018766.1"/>
</dbReference>
<feature type="binding site" evidence="10">
    <location>
        <begin position="314"/>
        <end position="316"/>
    </location>
    <ligand>
        <name>GTP</name>
        <dbReference type="ChEBI" id="CHEBI:37565"/>
    </ligand>
</feature>
<dbReference type="NCBIfam" id="NF008956">
    <property type="entry name" value="PRK12299.1"/>
    <property type="match status" value="1"/>
</dbReference>
<feature type="binding site" evidence="10">
    <location>
        <begin position="166"/>
        <end position="173"/>
    </location>
    <ligand>
        <name>GTP</name>
        <dbReference type="ChEBI" id="CHEBI:37565"/>
    </ligand>
</feature>
<dbReference type="PROSITE" id="PS51883">
    <property type="entry name" value="OBG"/>
    <property type="match status" value="1"/>
</dbReference>
<dbReference type="PIRSF" id="PIRSF002401">
    <property type="entry name" value="GTP_bd_Obg/CgtA"/>
    <property type="match status" value="1"/>
</dbReference>
<dbReference type="InterPro" id="IPR006073">
    <property type="entry name" value="GTP-bd"/>
</dbReference>
<dbReference type="PANTHER" id="PTHR11702">
    <property type="entry name" value="DEVELOPMENTALLY REGULATED GTP-BINDING PROTEIN-RELATED"/>
    <property type="match status" value="1"/>
</dbReference>
<evidence type="ECO:0000256" key="10">
    <source>
        <dbReference type="HAMAP-Rule" id="MF_01454"/>
    </source>
</evidence>
<dbReference type="NCBIfam" id="NF008955">
    <property type="entry name" value="PRK12297.1"/>
    <property type="match status" value="1"/>
</dbReference>
<dbReference type="EMBL" id="MZKM01000035">
    <property type="protein sequence ID" value="PRL90413.1"/>
    <property type="molecule type" value="Genomic_DNA"/>
</dbReference>
<dbReference type="PROSITE" id="PS00905">
    <property type="entry name" value="GTP1_OBG"/>
    <property type="match status" value="1"/>
</dbReference>
<sequence length="403" mass="45091">MKFIDESLIRIEAGDGGNGCVSFRREKFIPKGGPDGGDGGDGGDVYLQADENLNTLIDYRFNKRFAAERGENGRSSDCTGRRGKDIILPVPVGTRAIDNDTKETLGDLTQHGQKMLVAKGGYHGLGNTRFKSSVNRAPRQKTMGTPGEKRDLLLELMLLADVGMLGFPNAGKSTFIRAVSAAKPKVADYPFTTLVPSLGVVKVDDSHSFVVADIPGLIEGAADGAGLGIRFLKHLERCRVLIHLVDIAPIDGSNPADNVAIIESELFQYSEKLSEKPRWLVFNKIDTMSDEEAEERVREITEQLGWEEDYYLISAATGKNVPPLCRDIMDFIIANPREAETQQVAPEEVKFKWEDYHQEQLAEYQFDDDEDWDDDWTEEDDDEDWDDDWTEEDDEGIEFIYKP</sequence>
<dbReference type="GO" id="GO:0003924">
    <property type="term" value="F:GTPase activity"/>
    <property type="evidence" value="ECO:0007669"/>
    <property type="project" value="UniProtKB-UniRule"/>
</dbReference>
<comment type="subunit">
    <text evidence="10">Monomer.</text>
</comment>
<dbReference type="SUPFAM" id="SSF82051">
    <property type="entry name" value="Obg GTP-binding protein N-terminal domain"/>
    <property type="match status" value="1"/>
</dbReference>
<dbReference type="InterPro" id="IPR031167">
    <property type="entry name" value="G_OBG"/>
</dbReference>
<feature type="compositionally biased region" description="Acidic residues" evidence="11">
    <location>
        <begin position="365"/>
        <end position="397"/>
    </location>
</feature>
<dbReference type="InterPro" id="IPR036726">
    <property type="entry name" value="GTP1_OBG_dom_sf"/>
</dbReference>
<keyword evidence="6 10" id="KW-0547">Nucleotide-binding</keyword>
<dbReference type="InterPro" id="IPR006074">
    <property type="entry name" value="GTP1-OBG_CS"/>
</dbReference>
<feature type="binding site" evidence="10">
    <location>
        <position position="193"/>
    </location>
    <ligand>
        <name>Mg(2+)</name>
        <dbReference type="ChEBI" id="CHEBI:18420"/>
    </ligand>
</feature>
<name>A0ABD6WQK6_HAEIF</name>
<dbReference type="SMR" id="A0ABD6WQK6"/>
<evidence type="ECO:0000256" key="4">
    <source>
        <dbReference type="ARBA" id="ARBA00022490"/>
    </source>
</evidence>
<comment type="caution">
    <text evidence="14">The sequence shown here is derived from an EMBL/GenBank/DDBJ whole genome shotgun (WGS) entry which is preliminary data.</text>
</comment>
<evidence type="ECO:0000256" key="6">
    <source>
        <dbReference type="ARBA" id="ARBA00022741"/>
    </source>
</evidence>
<dbReference type="Gene3D" id="3.40.50.300">
    <property type="entry name" value="P-loop containing nucleotide triphosphate hydrolases"/>
    <property type="match status" value="1"/>
</dbReference>
<dbReference type="AlphaFoldDB" id="A0ABD6WQK6"/>
<protein>
    <recommendedName>
        <fullName evidence="10">GTPase Obg</fullName>
        <ecNumber evidence="10">3.6.5.-</ecNumber>
    </recommendedName>
    <alternativeName>
        <fullName evidence="10">GTP-binding protein Obg</fullName>
    </alternativeName>
</protein>
<dbReference type="PANTHER" id="PTHR11702:SF31">
    <property type="entry name" value="MITOCHONDRIAL RIBOSOME-ASSOCIATED GTPASE 2"/>
    <property type="match status" value="1"/>
</dbReference>
<dbReference type="SUPFAM" id="SSF52540">
    <property type="entry name" value="P-loop containing nucleoside triphosphate hydrolases"/>
    <property type="match status" value="1"/>
</dbReference>
<evidence type="ECO:0000256" key="11">
    <source>
        <dbReference type="SAM" id="MobiDB-lite"/>
    </source>
</evidence>